<dbReference type="EMBL" id="LAZR01019324">
    <property type="protein sequence ID" value="KKL92956.1"/>
    <property type="molecule type" value="Genomic_DNA"/>
</dbReference>
<evidence type="ECO:0008006" key="2">
    <source>
        <dbReference type="Google" id="ProtNLM"/>
    </source>
</evidence>
<reference evidence="1" key="1">
    <citation type="journal article" date="2015" name="Nature">
        <title>Complex archaea that bridge the gap between prokaryotes and eukaryotes.</title>
        <authorList>
            <person name="Spang A."/>
            <person name="Saw J.H."/>
            <person name="Jorgensen S.L."/>
            <person name="Zaremba-Niedzwiedzka K."/>
            <person name="Martijn J."/>
            <person name="Lind A.E."/>
            <person name="van Eijk R."/>
            <person name="Schleper C."/>
            <person name="Guy L."/>
            <person name="Ettema T.J."/>
        </authorList>
    </citation>
    <scope>NUCLEOTIDE SEQUENCE</scope>
</reference>
<sequence length="272" mass="31970">MSLGAVIPTGQYENIQPSYQAKESIEVDGDAEDVIRKKLDFLRSIISQKIDQDYARIRNESIRKKLDKIRFTERNGILYPHVTSIIECLDPIKFDPDKLKQYASRGNLVHAQIDHFFRTGIMEEDFDDIPGTKLDKIIVEQGSEHLDYKKPSFKNFWEKYKSRIYPMGNEMKVYNDKELYCGSLDLYCIYDNVYCIFDFKTASTYDKKKLERYWKQLSAYAKCLDGVKQMVIIPLNPKKEAGFGEPIVCDEVDKYFNLFMQDRDAVRKMYNI</sequence>
<dbReference type="Gene3D" id="3.90.320.10">
    <property type="match status" value="1"/>
</dbReference>
<organism evidence="1">
    <name type="scientific">marine sediment metagenome</name>
    <dbReference type="NCBI Taxonomy" id="412755"/>
    <lineage>
        <taxon>unclassified sequences</taxon>
        <taxon>metagenomes</taxon>
        <taxon>ecological metagenomes</taxon>
    </lineage>
</organism>
<dbReference type="InterPro" id="IPR011604">
    <property type="entry name" value="PDDEXK-like_dom_sf"/>
</dbReference>
<name>A0A0F9GQU0_9ZZZZ</name>
<protein>
    <recommendedName>
        <fullName evidence="2">PD-(D/E)XK endonuclease-like domain-containing protein</fullName>
    </recommendedName>
</protein>
<dbReference type="AlphaFoldDB" id="A0A0F9GQU0"/>
<dbReference type="InterPro" id="IPR011335">
    <property type="entry name" value="Restrct_endonuc-II-like"/>
</dbReference>
<evidence type="ECO:0000313" key="1">
    <source>
        <dbReference type="EMBL" id="KKL92956.1"/>
    </source>
</evidence>
<proteinExistence type="predicted"/>
<comment type="caution">
    <text evidence="1">The sequence shown here is derived from an EMBL/GenBank/DDBJ whole genome shotgun (WGS) entry which is preliminary data.</text>
</comment>
<gene>
    <name evidence="1" type="ORF">LCGC14_1879490</name>
</gene>
<accession>A0A0F9GQU0</accession>
<dbReference type="SUPFAM" id="SSF52980">
    <property type="entry name" value="Restriction endonuclease-like"/>
    <property type="match status" value="1"/>
</dbReference>